<dbReference type="PANTHER" id="PTHR24320:SF283">
    <property type="entry name" value="RETINOL DEHYDROGENASE 11"/>
    <property type="match status" value="1"/>
</dbReference>
<dbReference type="OrthoDB" id="191139at2759"/>
<dbReference type="Pfam" id="PF00106">
    <property type="entry name" value="adh_short"/>
    <property type="match status" value="1"/>
</dbReference>
<organism evidence="4 5">
    <name type="scientific">Karstenula rhodostoma CBS 690.94</name>
    <dbReference type="NCBI Taxonomy" id="1392251"/>
    <lineage>
        <taxon>Eukaryota</taxon>
        <taxon>Fungi</taxon>
        <taxon>Dikarya</taxon>
        <taxon>Ascomycota</taxon>
        <taxon>Pezizomycotina</taxon>
        <taxon>Dothideomycetes</taxon>
        <taxon>Pleosporomycetidae</taxon>
        <taxon>Pleosporales</taxon>
        <taxon>Massarineae</taxon>
        <taxon>Didymosphaeriaceae</taxon>
        <taxon>Karstenula</taxon>
    </lineage>
</organism>
<evidence type="ECO:0000256" key="3">
    <source>
        <dbReference type="RuleBase" id="RU000363"/>
    </source>
</evidence>
<evidence type="ECO:0000313" key="4">
    <source>
        <dbReference type="EMBL" id="KAF2444082.1"/>
    </source>
</evidence>
<dbReference type="EMBL" id="MU001501">
    <property type="protein sequence ID" value="KAF2444082.1"/>
    <property type="molecule type" value="Genomic_DNA"/>
</dbReference>
<protein>
    <submittedName>
        <fullName evidence="4">NAD(P)-binding protein</fullName>
    </submittedName>
</protein>
<comment type="similarity">
    <text evidence="1 3">Belongs to the short-chain dehydrogenases/reductases (SDR) family.</text>
</comment>
<accession>A0A9P4UCF0</accession>
<gene>
    <name evidence="4" type="ORF">P171DRAFT_444324</name>
</gene>
<evidence type="ECO:0000256" key="1">
    <source>
        <dbReference type="ARBA" id="ARBA00006484"/>
    </source>
</evidence>
<dbReference type="InterPro" id="IPR002347">
    <property type="entry name" value="SDR_fam"/>
</dbReference>
<dbReference type="PRINTS" id="PR00081">
    <property type="entry name" value="GDHRDH"/>
</dbReference>
<reference evidence="4" key="1">
    <citation type="journal article" date="2020" name="Stud. Mycol.">
        <title>101 Dothideomycetes genomes: a test case for predicting lifestyles and emergence of pathogens.</title>
        <authorList>
            <person name="Haridas S."/>
            <person name="Albert R."/>
            <person name="Binder M."/>
            <person name="Bloem J."/>
            <person name="Labutti K."/>
            <person name="Salamov A."/>
            <person name="Andreopoulos B."/>
            <person name="Baker S."/>
            <person name="Barry K."/>
            <person name="Bills G."/>
            <person name="Bluhm B."/>
            <person name="Cannon C."/>
            <person name="Castanera R."/>
            <person name="Culley D."/>
            <person name="Daum C."/>
            <person name="Ezra D."/>
            <person name="Gonzalez J."/>
            <person name="Henrissat B."/>
            <person name="Kuo A."/>
            <person name="Liang C."/>
            <person name="Lipzen A."/>
            <person name="Lutzoni F."/>
            <person name="Magnuson J."/>
            <person name="Mondo S."/>
            <person name="Nolan M."/>
            <person name="Ohm R."/>
            <person name="Pangilinan J."/>
            <person name="Park H.-J."/>
            <person name="Ramirez L."/>
            <person name="Alfaro M."/>
            <person name="Sun H."/>
            <person name="Tritt A."/>
            <person name="Yoshinaga Y."/>
            <person name="Zwiers L.-H."/>
            <person name="Turgeon B."/>
            <person name="Goodwin S."/>
            <person name="Spatafora J."/>
            <person name="Crous P."/>
            <person name="Grigoriev I."/>
        </authorList>
    </citation>
    <scope>NUCLEOTIDE SEQUENCE</scope>
    <source>
        <strain evidence="4">CBS 690.94</strain>
    </source>
</reference>
<keyword evidence="5" id="KW-1185">Reference proteome</keyword>
<dbReference type="GO" id="GO:0016491">
    <property type="term" value="F:oxidoreductase activity"/>
    <property type="evidence" value="ECO:0007669"/>
    <property type="project" value="UniProtKB-KW"/>
</dbReference>
<dbReference type="AlphaFoldDB" id="A0A9P4UCF0"/>
<dbReference type="InterPro" id="IPR036291">
    <property type="entry name" value="NAD(P)-bd_dom_sf"/>
</dbReference>
<proteinExistence type="inferred from homology"/>
<comment type="caution">
    <text evidence="4">The sequence shown here is derived from an EMBL/GenBank/DDBJ whole genome shotgun (WGS) entry which is preliminary data.</text>
</comment>
<keyword evidence="2" id="KW-0560">Oxidoreductase</keyword>
<name>A0A9P4UCF0_9PLEO</name>
<evidence type="ECO:0000313" key="5">
    <source>
        <dbReference type="Proteomes" id="UP000799764"/>
    </source>
</evidence>
<dbReference type="PRINTS" id="PR00080">
    <property type="entry name" value="SDRFAMILY"/>
</dbReference>
<evidence type="ECO:0000256" key="2">
    <source>
        <dbReference type="ARBA" id="ARBA00023002"/>
    </source>
</evidence>
<dbReference type="PANTHER" id="PTHR24320">
    <property type="entry name" value="RETINOL DEHYDROGENASE"/>
    <property type="match status" value="1"/>
</dbReference>
<dbReference type="SUPFAM" id="SSF51735">
    <property type="entry name" value="NAD(P)-binding Rossmann-fold domains"/>
    <property type="match status" value="1"/>
</dbReference>
<dbReference type="Gene3D" id="3.40.50.720">
    <property type="entry name" value="NAD(P)-binding Rossmann-like Domain"/>
    <property type="match status" value="1"/>
</dbReference>
<dbReference type="Proteomes" id="UP000799764">
    <property type="component" value="Unassembled WGS sequence"/>
</dbReference>
<sequence>MAPSNCSRALFLEAIAAHNPALLILAGRSPQKIAATAATLAAINPAVKTRALHLDLASQASIRRAAAQVNAYDEDHIDVLVNNAGVMAGPYRTTAEGLEMQFGANHLGHFLFTNLIMEKLLAAPHPRVVNISSDGHRLSGIRWDDVGFAGGKTYNQWEAYGQSKTANILFSKALAGFDGLKTRGLRSFAVHPGVILSTSLADGLGQDDFADLKRLDKEIGHPLGEDDAKFDVKTEDEMVATHVAAAFDPRLEAKEWNGAYMEDGNVHEERLRKAVEREDVDRLWKLSEGLVGEESRW</sequence>